<gene>
    <name evidence="1" type="ORF">RF679_02330</name>
</gene>
<reference evidence="1" key="1">
    <citation type="submission" date="2023-09" db="EMBL/GenBank/DDBJ databases">
        <title>Undibacterium sp. 20NA77.5 isolated from freshwater.</title>
        <authorList>
            <person name="Le V."/>
            <person name="Ko S.-R."/>
            <person name="Ahn C.-Y."/>
            <person name="Oh H.-M."/>
        </authorList>
    </citation>
    <scope>NUCLEOTIDE SEQUENCE</scope>
    <source>
        <strain evidence="1">20NA77.5</strain>
    </source>
</reference>
<accession>A0ABY9RL90</accession>
<protein>
    <submittedName>
        <fullName evidence="1">Transporter substrate-binding domain-containing protein</fullName>
    </submittedName>
</protein>
<dbReference type="EMBL" id="CP133720">
    <property type="protein sequence ID" value="WMW81132.1"/>
    <property type="molecule type" value="Genomic_DNA"/>
</dbReference>
<sequence>MENHAHLFRYQETSAISDVSKHRQQTRCLGWLTVRLLRCAASLTCLTYLACVPYSIAPAVAQPNPIPIRIQDLERTNDPIATYIVEILRLAIQKSGAHYVIVKSTDPTVPQARQIFDLAQNQGKLDVIWTMTSDDREAQLRAIKIPIDKGFFGWRIPFIHGDQPNLLSSVKTMKDLAQFRAGQGTQWPDTDILRRNGLPVVTGSDESLTSMLSAKRFDYFPRPIIAIWNEHKNVEYRHFLIDKTFVLHYPTAFYFFVAPKQKQLADDLTRGLEKAVEDGSFEKVFNKYFSEFIRAADLKHRVIFELKNPLIKKGSLPSNPKFWFKPQ</sequence>
<dbReference type="Proteomes" id="UP001181355">
    <property type="component" value="Chromosome"/>
</dbReference>
<organism evidence="1 2">
    <name type="scientific">Undibacterium cyanobacteriorum</name>
    <dbReference type="NCBI Taxonomy" id="3073561"/>
    <lineage>
        <taxon>Bacteria</taxon>
        <taxon>Pseudomonadati</taxon>
        <taxon>Pseudomonadota</taxon>
        <taxon>Betaproteobacteria</taxon>
        <taxon>Burkholderiales</taxon>
        <taxon>Oxalobacteraceae</taxon>
        <taxon>Undibacterium</taxon>
    </lineage>
</organism>
<keyword evidence="2" id="KW-1185">Reference proteome</keyword>
<evidence type="ECO:0000313" key="1">
    <source>
        <dbReference type="EMBL" id="WMW81132.1"/>
    </source>
</evidence>
<name>A0ABY9RL90_9BURK</name>
<dbReference type="RefSeq" id="WP_309482622.1">
    <property type="nucleotide sequence ID" value="NZ_CP133720.1"/>
</dbReference>
<dbReference type="SUPFAM" id="SSF53850">
    <property type="entry name" value="Periplasmic binding protein-like II"/>
    <property type="match status" value="1"/>
</dbReference>
<dbReference type="Gene3D" id="3.40.190.10">
    <property type="entry name" value="Periplasmic binding protein-like II"/>
    <property type="match status" value="2"/>
</dbReference>
<evidence type="ECO:0000313" key="2">
    <source>
        <dbReference type="Proteomes" id="UP001181355"/>
    </source>
</evidence>
<proteinExistence type="predicted"/>